<protein>
    <submittedName>
        <fullName evidence="2">Uncharacterized protein</fullName>
    </submittedName>
</protein>
<evidence type="ECO:0000256" key="1">
    <source>
        <dbReference type="SAM" id="Phobius"/>
    </source>
</evidence>
<keyword evidence="1" id="KW-1133">Transmembrane helix</keyword>
<dbReference type="Proteomes" id="UP000054217">
    <property type="component" value="Unassembled WGS sequence"/>
</dbReference>
<dbReference type="HOGENOM" id="CLU_2723194_0_0_1"/>
<keyword evidence="1" id="KW-0472">Membrane</keyword>
<evidence type="ECO:0000313" key="2">
    <source>
        <dbReference type="EMBL" id="KIN95727.1"/>
    </source>
</evidence>
<reference evidence="2 3" key="1">
    <citation type="submission" date="2014-04" db="EMBL/GenBank/DDBJ databases">
        <authorList>
            <consortium name="DOE Joint Genome Institute"/>
            <person name="Kuo A."/>
            <person name="Kohler A."/>
            <person name="Costa M.D."/>
            <person name="Nagy L.G."/>
            <person name="Floudas D."/>
            <person name="Copeland A."/>
            <person name="Barry K.W."/>
            <person name="Cichocki N."/>
            <person name="Veneault-Fourrey C."/>
            <person name="LaButti K."/>
            <person name="Lindquist E.A."/>
            <person name="Lipzen A."/>
            <person name="Lundell T."/>
            <person name="Morin E."/>
            <person name="Murat C."/>
            <person name="Sun H."/>
            <person name="Tunlid A."/>
            <person name="Henrissat B."/>
            <person name="Grigoriev I.V."/>
            <person name="Hibbett D.S."/>
            <person name="Martin F."/>
            <person name="Nordberg H.P."/>
            <person name="Cantor M.N."/>
            <person name="Hua S.X."/>
        </authorList>
    </citation>
    <scope>NUCLEOTIDE SEQUENCE [LARGE SCALE GENOMIC DNA]</scope>
    <source>
        <strain evidence="2 3">Marx 270</strain>
    </source>
</reference>
<reference evidence="3" key="2">
    <citation type="submission" date="2015-01" db="EMBL/GenBank/DDBJ databases">
        <title>Evolutionary Origins and Diversification of the Mycorrhizal Mutualists.</title>
        <authorList>
            <consortium name="DOE Joint Genome Institute"/>
            <consortium name="Mycorrhizal Genomics Consortium"/>
            <person name="Kohler A."/>
            <person name="Kuo A."/>
            <person name="Nagy L.G."/>
            <person name="Floudas D."/>
            <person name="Copeland A."/>
            <person name="Barry K.W."/>
            <person name="Cichocki N."/>
            <person name="Veneault-Fourrey C."/>
            <person name="LaButti K."/>
            <person name="Lindquist E.A."/>
            <person name="Lipzen A."/>
            <person name="Lundell T."/>
            <person name="Morin E."/>
            <person name="Murat C."/>
            <person name="Riley R."/>
            <person name="Ohm R."/>
            <person name="Sun H."/>
            <person name="Tunlid A."/>
            <person name="Henrissat B."/>
            <person name="Grigoriev I.V."/>
            <person name="Hibbett D.S."/>
            <person name="Martin F."/>
        </authorList>
    </citation>
    <scope>NUCLEOTIDE SEQUENCE [LARGE SCALE GENOMIC DNA]</scope>
    <source>
        <strain evidence="3">Marx 270</strain>
    </source>
</reference>
<gene>
    <name evidence="2" type="ORF">M404DRAFT_297818</name>
</gene>
<sequence length="72" mass="8336">MSYYLKANETGFCRTSRVIDRMVLYIMVYLHLLLAYLSWSCLMPIFGWDPSSSGLAISLPLQSWQFVSHVID</sequence>
<name>A0A0C3IFB9_PISTI</name>
<organism evidence="2 3">
    <name type="scientific">Pisolithus tinctorius Marx 270</name>
    <dbReference type="NCBI Taxonomy" id="870435"/>
    <lineage>
        <taxon>Eukaryota</taxon>
        <taxon>Fungi</taxon>
        <taxon>Dikarya</taxon>
        <taxon>Basidiomycota</taxon>
        <taxon>Agaricomycotina</taxon>
        <taxon>Agaricomycetes</taxon>
        <taxon>Agaricomycetidae</taxon>
        <taxon>Boletales</taxon>
        <taxon>Sclerodermatineae</taxon>
        <taxon>Pisolithaceae</taxon>
        <taxon>Pisolithus</taxon>
    </lineage>
</organism>
<dbReference type="AlphaFoldDB" id="A0A0C3IFB9"/>
<dbReference type="EMBL" id="KN832061">
    <property type="protein sequence ID" value="KIN95727.1"/>
    <property type="molecule type" value="Genomic_DNA"/>
</dbReference>
<keyword evidence="3" id="KW-1185">Reference proteome</keyword>
<feature type="transmembrane region" description="Helical" evidence="1">
    <location>
        <begin position="22"/>
        <end position="46"/>
    </location>
</feature>
<proteinExistence type="predicted"/>
<dbReference type="InParanoid" id="A0A0C3IFB9"/>
<keyword evidence="1" id="KW-0812">Transmembrane</keyword>
<evidence type="ECO:0000313" key="3">
    <source>
        <dbReference type="Proteomes" id="UP000054217"/>
    </source>
</evidence>
<accession>A0A0C3IFB9</accession>